<evidence type="ECO:0000313" key="5">
    <source>
        <dbReference type="Proteomes" id="UP001413721"/>
    </source>
</evidence>
<dbReference type="RefSeq" id="WP_345934486.1">
    <property type="nucleotide sequence ID" value="NZ_JBBKTV010000007.1"/>
</dbReference>
<feature type="compositionally biased region" description="Gly residues" evidence="2">
    <location>
        <begin position="111"/>
        <end position="132"/>
    </location>
</feature>
<dbReference type="PANTHER" id="PTHR43096:SF52">
    <property type="entry name" value="DNAJ HOMOLOG 1, MITOCHONDRIAL-RELATED"/>
    <property type="match status" value="1"/>
</dbReference>
<comment type="caution">
    <text evidence="4">The sequence shown here is derived from an EMBL/GenBank/DDBJ whole genome shotgun (WGS) entry which is preliminary data.</text>
</comment>
<evidence type="ECO:0000256" key="1">
    <source>
        <dbReference type="ARBA" id="ARBA00023186"/>
    </source>
</evidence>
<reference evidence="4 5" key="1">
    <citation type="submission" date="2024-03" db="EMBL/GenBank/DDBJ databases">
        <title>High-quality draft genome sequencing of Tistrella sp. BH-R2-4.</title>
        <authorList>
            <person name="Dong C."/>
        </authorList>
    </citation>
    <scope>NUCLEOTIDE SEQUENCE [LARGE SCALE GENOMIC DNA]</scope>
    <source>
        <strain evidence="4 5">BH-R2-4</strain>
    </source>
</reference>
<gene>
    <name evidence="4" type="ORF">WG926_09995</name>
</gene>
<name>A0ABU9YIJ3_9PROT</name>
<dbReference type="SUPFAM" id="SSF49493">
    <property type="entry name" value="HSP40/DnaJ peptide-binding domain"/>
    <property type="match status" value="2"/>
</dbReference>
<dbReference type="Proteomes" id="UP001413721">
    <property type="component" value="Unassembled WGS sequence"/>
</dbReference>
<dbReference type="PROSITE" id="PS00636">
    <property type="entry name" value="DNAJ_1"/>
    <property type="match status" value="1"/>
</dbReference>
<feature type="domain" description="J" evidence="3">
    <location>
        <begin position="4"/>
        <end position="69"/>
    </location>
</feature>
<dbReference type="InterPro" id="IPR008971">
    <property type="entry name" value="HSP40/DnaJ_pept-bd"/>
</dbReference>
<organism evidence="4 5">
    <name type="scientific">Tistrella arctica</name>
    <dbReference type="NCBI Taxonomy" id="3133430"/>
    <lineage>
        <taxon>Bacteria</taxon>
        <taxon>Pseudomonadati</taxon>
        <taxon>Pseudomonadota</taxon>
        <taxon>Alphaproteobacteria</taxon>
        <taxon>Geminicoccales</taxon>
        <taxon>Geminicoccaceae</taxon>
        <taxon>Tistrella</taxon>
    </lineage>
</organism>
<dbReference type="CDD" id="cd06257">
    <property type="entry name" value="DnaJ"/>
    <property type="match status" value="1"/>
</dbReference>
<keyword evidence="1" id="KW-0143">Chaperone</keyword>
<evidence type="ECO:0000313" key="4">
    <source>
        <dbReference type="EMBL" id="MEN2988633.1"/>
    </source>
</evidence>
<dbReference type="PRINTS" id="PR00625">
    <property type="entry name" value="JDOMAIN"/>
</dbReference>
<protein>
    <submittedName>
        <fullName evidence="4">J domain-containing protein</fullName>
    </submittedName>
</protein>
<dbReference type="EMBL" id="JBBKTW010000003">
    <property type="protein sequence ID" value="MEN2988633.1"/>
    <property type="molecule type" value="Genomic_DNA"/>
</dbReference>
<dbReference type="InterPro" id="IPR036869">
    <property type="entry name" value="J_dom_sf"/>
</dbReference>
<dbReference type="PROSITE" id="PS50076">
    <property type="entry name" value="DNAJ_2"/>
    <property type="match status" value="1"/>
</dbReference>
<dbReference type="InterPro" id="IPR001623">
    <property type="entry name" value="DnaJ_domain"/>
</dbReference>
<evidence type="ECO:0000259" key="3">
    <source>
        <dbReference type="PROSITE" id="PS50076"/>
    </source>
</evidence>
<evidence type="ECO:0000256" key="2">
    <source>
        <dbReference type="SAM" id="MobiDB-lite"/>
    </source>
</evidence>
<dbReference type="PANTHER" id="PTHR43096">
    <property type="entry name" value="DNAJ HOMOLOG 1, MITOCHONDRIAL-RELATED"/>
    <property type="match status" value="1"/>
</dbReference>
<dbReference type="Gene3D" id="2.60.260.20">
    <property type="entry name" value="Urease metallochaperone UreE, N-terminal domain"/>
    <property type="match status" value="2"/>
</dbReference>
<dbReference type="InterPro" id="IPR002939">
    <property type="entry name" value="DnaJ_C"/>
</dbReference>
<proteinExistence type="predicted"/>
<dbReference type="SUPFAM" id="SSF46565">
    <property type="entry name" value="Chaperone J-domain"/>
    <property type="match status" value="1"/>
</dbReference>
<dbReference type="InterPro" id="IPR018253">
    <property type="entry name" value="DnaJ_domain_CS"/>
</dbReference>
<dbReference type="CDD" id="cd10747">
    <property type="entry name" value="DnaJ_C"/>
    <property type="match status" value="1"/>
</dbReference>
<keyword evidence="5" id="KW-1185">Reference proteome</keyword>
<dbReference type="SMART" id="SM00271">
    <property type="entry name" value="DnaJ"/>
    <property type="match status" value="1"/>
</dbReference>
<dbReference type="Gene3D" id="1.10.287.110">
    <property type="entry name" value="DnaJ domain"/>
    <property type="match status" value="1"/>
</dbReference>
<dbReference type="Pfam" id="PF01556">
    <property type="entry name" value="DnaJ_C"/>
    <property type="match status" value="1"/>
</dbReference>
<dbReference type="Pfam" id="PF00226">
    <property type="entry name" value="DnaJ"/>
    <property type="match status" value="1"/>
</dbReference>
<feature type="region of interest" description="Disordered" evidence="2">
    <location>
        <begin position="62"/>
        <end position="141"/>
    </location>
</feature>
<sequence length="325" mass="34389">MTADPYQTLGVARDATPDTIKAAYRRLAKAYHPDLHPGDDAVERRFKDVSAAYAVLSDPTRRAAFDRGDTDANGASRPRPQGRPRGDGGGFADFFSDIFTEPGRTRRPRAAGGGPGTTGGGAGSGIGGGSAAGTGSTAAGRTGIHRRGVDVTYTLLVEFIEAARGTRKRIRLPEGRELEVTVPAGIRDGQKLRLSGQGMPGFGNAEAGDALVEVNVRPHPLFRADGRDILIDVPVTLPEAVLGAGIIVPTLDGPVRVAVPPGSSGGRRLRLKGRGMGADSGDRGDMFVVLRLVLPDRDDPALTEFVKRWKPPQDYDQVRRRAGIE</sequence>
<accession>A0ABU9YIJ3</accession>